<dbReference type="EMBL" id="BK015144">
    <property type="protein sequence ID" value="DAD92789.1"/>
    <property type="molecule type" value="Genomic_DNA"/>
</dbReference>
<feature type="transmembrane region" description="Helical" evidence="1">
    <location>
        <begin position="7"/>
        <end position="28"/>
    </location>
</feature>
<protein>
    <submittedName>
        <fullName evidence="2">Uncharacterized protein</fullName>
    </submittedName>
</protein>
<evidence type="ECO:0000256" key="1">
    <source>
        <dbReference type="SAM" id="Phobius"/>
    </source>
</evidence>
<reference evidence="2" key="1">
    <citation type="journal article" date="2021" name="Proc. Natl. Acad. Sci. U.S.A.">
        <title>A Catalog of Tens of Thousands of Viruses from Human Metagenomes Reveals Hidden Associations with Chronic Diseases.</title>
        <authorList>
            <person name="Tisza M.J."/>
            <person name="Buck C.B."/>
        </authorList>
    </citation>
    <scope>NUCLEOTIDE SEQUENCE</scope>
    <source>
        <strain evidence="2">CtEFi15</strain>
    </source>
</reference>
<keyword evidence="1" id="KW-0472">Membrane</keyword>
<sequence length="163" mass="18558">MSDWHVWLFYGTAAFISVYSVITWKQIMWLYTLASPYGVDDNDVAIRMFSWSALRQLAASTFSIPAFILLGQKCISSIPTEFVTIPFTLVIATVIYTLVCSYSAPEKAFYRLKKYGYLAEDATGNGGWIEFTIRHFMQYTYGMVLSLIGIIAVSIFLLYIVLF</sequence>
<keyword evidence="1" id="KW-0812">Transmembrane</keyword>
<evidence type="ECO:0000313" key="2">
    <source>
        <dbReference type="EMBL" id="DAD92789.1"/>
    </source>
</evidence>
<keyword evidence="1" id="KW-1133">Transmembrane helix</keyword>
<feature type="transmembrane region" description="Helical" evidence="1">
    <location>
        <begin position="82"/>
        <end position="104"/>
    </location>
</feature>
<feature type="transmembrane region" description="Helical" evidence="1">
    <location>
        <begin position="48"/>
        <end position="70"/>
    </location>
</feature>
<accession>A0A8S5NDA6</accession>
<proteinExistence type="predicted"/>
<name>A0A8S5NDA6_9CAUD</name>
<feature type="transmembrane region" description="Helical" evidence="1">
    <location>
        <begin position="139"/>
        <end position="162"/>
    </location>
</feature>
<organism evidence="2">
    <name type="scientific">Siphoviridae sp. ctEFi15</name>
    <dbReference type="NCBI Taxonomy" id="2826204"/>
    <lineage>
        <taxon>Viruses</taxon>
        <taxon>Duplodnaviria</taxon>
        <taxon>Heunggongvirae</taxon>
        <taxon>Uroviricota</taxon>
        <taxon>Caudoviricetes</taxon>
    </lineage>
</organism>